<evidence type="ECO:0000256" key="1">
    <source>
        <dbReference type="SAM" id="Coils"/>
    </source>
</evidence>
<feature type="compositionally biased region" description="Low complexity" evidence="2">
    <location>
        <begin position="640"/>
        <end position="650"/>
    </location>
</feature>
<evidence type="ECO:0000313" key="3">
    <source>
        <dbReference type="EMBL" id="THD26084.1"/>
    </source>
</evidence>
<feature type="compositionally biased region" description="Polar residues" evidence="2">
    <location>
        <begin position="587"/>
        <end position="600"/>
    </location>
</feature>
<feature type="coiled-coil region" evidence="1">
    <location>
        <begin position="147"/>
        <end position="188"/>
    </location>
</feature>
<comment type="caution">
    <text evidence="3">The sequence shown here is derived from an EMBL/GenBank/DDBJ whole genome shotgun (WGS) entry which is preliminary data.</text>
</comment>
<evidence type="ECO:0000313" key="4">
    <source>
        <dbReference type="Proteomes" id="UP000230066"/>
    </source>
</evidence>
<keyword evidence="1" id="KW-0175">Coiled coil</keyword>
<dbReference type="AlphaFoldDB" id="A0A4E0RJE9"/>
<proteinExistence type="predicted"/>
<evidence type="ECO:0000256" key="2">
    <source>
        <dbReference type="SAM" id="MobiDB-lite"/>
    </source>
</evidence>
<reference evidence="3" key="1">
    <citation type="submission" date="2019-03" db="EMBL/GenBank/DDBJ databases">
        <title>Improved annotation for the trematode Fasciola hepatica.</title>
        <authorList>
            <person name="Choi Y.-J."/>
            <person name="Martin J."/>
            <person name="Mitreva M."/>
        </authorList>
    </citation>
    <scope>NUCLEOTIDE SEQUENCE [LARGE SCALE GENOMIC DNA]</scope>
</reference>
<feature type="coiled-coil region" evidence="1">
    <location>
        <begin position="242"/>
        <end position="453"/>
    </location>
</feature>
<organism evidence="3 4">
    <name type="scientific">Fasciola hepatica</name>
    <name type="common">Liver fluke</name>
    <dbReference type="NCBI Taxonomy" id="6192"/>
    <lineage>
        <taxon>Eukaryota</taxon>
        <taxon>Metazoa</taxon>
        <taxon>Spiralia</taxon>
        <taxon>Lophotrochozoa</taxon>
        <taxon>Platyhelminthes</taxon>
        <taxon>Trematoda</taxon>
        <taxon>Digenea</taxon>
        <taxon>Plagiorchiida</taxon>
        <taxon>Echinostomata</taxon>
        <taxon>Echinostomatoidea</taxon>
        <taxon>Fasciolidae</taxon>
        <taxon>Fasciola</taxon>
    </lineage>
</organism>
<dbReference type="Gene3D" id="1.10.287.1490">
    <property type="match status" value="1"/>
</dbReference>
<dbReference type="EMBL" id="JXXN02000871">
    <property type="protein sequence ID" value="THD26084.1"/>
    <property type="molecule type" value="Genomic_DNA"/>
</dbReference>
<gene>
    <name evidence="3" type="ORF">D915_003097</name>
</gene>
<feature type="compositionally biased region" description="Polar residues" evidence="2">
    <location>
        <begin position="618"/>
        <end position="627"/>
    </location>
</feature>
<accession>A0A4E0RJE9</accession>
<keyword evidence="4" id="KW-1185">Reference proteome</keyword>
<feature type="region of interest" description="Disordered" evidence="2">
    <location>
        <begin position="587"/>
        <end position="650"/>
    </location>
</feature>
<sequence length="650" mass="74997">MNNNFDEGIRVLDRKSGTSHSELDSILKLSDKLLSGSSNSVHSNSSVFKRVDLSLPWRAEHSTNQKQTPELVFTDAVRTDGFDLTQTHTGWNKMQSKALEAKNLHVENLATENSHRPRRPPLLLASSITSSLFPSDSPDNKIIQEKLKQQEEIIRHQKAVINQLKLQLDQISKELKRAEEALNVQKLAETEARVEADRRVNLLTTLTRESASKDAMLRQLDSALGRLTAGWQRREQQRQNEMNELKSSEEKLLGELEESRRRLDVVQNEHEERLKQQRTDWTKTISDLQTECARYRSNLRSVESNTHELREQIKQLERSVGQKDQEIKSSRDQLMQATQKVAQLQSENSQLHDNFKQHISEAQLTLKRESKLRRQELKSLQTQMKQVVENSSKDQEELQRKLNEYYEEQLRKYSTERDRQFQDELTRLQETARTELREASDRYRAELEQLRLSAQTELARHLTEADSRLEAERRRVEWTEKQVERWRLSSREAEEARSMLASRLNELLQSRCMEAMQMLSPKPTEGLCRTRLTTSWDQLNSTRLNMPIDQPLHINAASAASSPRPQQFITQASMEVSNSSLGRISVDSIKQQSKSASPRTHNSDEEQSCATVVDRSEPTQIHDSSGNWRVASDSSEEANESSGSQEPICV</sequence>
<name>A0A4E0RJE9_FASHE</name>
<dbReference type="Proteomes" id="UP000230066">
    <property type="component" value="Unassembled WGS sequence"/>
</dbReference>
<protein>
    <submittedName>
        <fullName evidence="3">Uncharacterized protein</fullName>
    </submittedName>
</protein>